<dbReference type="Pfam" id="PF10067">
    <property type="entry name" value="DUF2306"/>
    <property type="match status" value="1"/>
</dbReference>
<reference evidence="2 3" key="1">
    <citation type="journal article" date="2011" name="PLoS Pathog.">
        <title>Endophytic Life Strategies Decoded by Genome and Transcriptome Analyses of the Mutualistic Root Symbiont Piriformospora indica.</title>
        <authorList>
            <person name="Zuccaro A."/>
            <person name="Lahrmann U."/>
            <person name="Guldener U."/>
            <person name="Langen G."/>
            <person name="Pfiffi S."/>
            <person name="Biedenkopf D."/>
            <person name="Wong P."/>
            <person name="Samans B."/>
            <person name="Grimm C."/>
            <person name="Basiewicz M."/>
            <person name="Murat C."/>
            <person name="Martin F."/>
            <person name="Kogel K.H."/>
        </authorList>
    </citation>
    <scope>NUCLEOTIDE SEQUENCE [LARGE SCALE GENOMIC DNA]</scope>
    <source>
        <strain evidence="2 3">DSM 11827</strain>
    </source>
</reference>
<dbReference type="OMA" id="RHDVWSC"/>
<proteinExistence type="predicted"/>
<organism evidence="2 3">
    <name type="scientific">Serendipita indica (strain DSM 11827)</name>
    <name type="common">Root endophyte fungus</name>
    <name type="synonym">Piriformospora indica</name>
    <dbReference type="NCBI Taxonomy" id="1109443"/>
    <lineage>
        <taxon>Eukaryota</taxon>
        <taxon>Fungi</taxon>
        <taxon>Dikarya</taxon>
        <taxon>Basidiomycota</taxon>
        <taxon>Agaricomycotina</taxon>
        <taxon>Agaricomycetes</taxon>
        <taxon>Sebacinales</taxon>
        <taxon>Serendipitaceae</taxon>
        <taxon>Serendipita</taxon>
    </lineage>
</organism>
<feature type="transmembrane region" description="Helical" evidence="1">
    <location>
        <begin position="125"/>
        <end position="145"/>
    </location>
</feature>
<evidence type="ECO:0000313" key="3">
    <source>
        <dbReference type="Proteomes" id="UP000007148"/>
    </source>
</evidence>
<dbReference type="STRING" id="1109443.G4T6A9"/>
<keyword evidence="1" id="KW-1133">Transmembrane helix</keyword>
<sequence>MSSQHPPSIATASSEMHTVVKTPNVVVRFWSSLSKRLGFRRPLSFFFFFVFGGALAGFSLASFRLLDPTHYYTASFAPGEVYWVREGIRKAGMILHLAAILPCGILSILQFIPKIRKQYILLHRINGYLVLILLVLGITGGFIMARHTFGGGVSASGATYAVGAVTLISALMGYYNIKQIQLEQHRKWMLRMVIYMSSIITARVAMMITAAVVTTMGGFAAPWSCAELLYTLDSNTTKVINAGYPQCTDPNSGDQLVLVPATFEVSPQGVGSALRVAFGNSMWTSLLIHVVLAEIYLKLTPSETDRLRAISYQRQLEAGVKHPGSAGTTSDRWGDAKYYHASQLKP</sequence>
<feature type="transmembrane region" description="Helical" evidence="1">
    <location>
        <begin position="189"/>
        <end position="213"/>
    </location>
</feature>
<keyword evidence="3" id="KW-1185">Reference proteome</keyword>
<protein>
    <recommendedName>
        <fullName evidence="4">DUF2306 domain-containing protein</fullName>
    </recommendedName>
</protein>
<evidence type="ECO:0008006" key="4">
    <source>
        <dbReference type="Google" id="ProtNLM"/>
    </source>
</evidence>
<accession>G4T6A9</accession>
<keyword evidence="1" id="KW-0812">Transmembrane</keyword>
<evidence type="ECO:0000313" key="2">
    <source>
        <dbReference type="EMBL" id="CCA66829.1"/>
    </source>
</evidence>
<keyword evidence="1" id="KW-0472">Membrane</keyword>
<evidence type="ECO:0000256" key="1">
    <source>
        <dbReference type="SAM" id="Phobius"/>
    </source>
</evidence>
<feature type="transmembrane region" description="Helical" evidence="1">
    <location>
        <begin position="43"/>
        <end position="66"/>
    </location>
</feature>
<dbReference type="OrthoDB" id="193478at2759"/>
<dbReference type="HOGENOM" id="CLU_054818_0_0_1"/>
<dbReference type="eggNOG" id="ENOG502RYBX">
    <property type="taxonomic scope" value="Eukaryota"/>
</dbReference>
<dbReference type="Proteomes" id="UP000007148">
    <property type="component" value="Unassembled WGS sequence"/>
</dbReference>
<dbReference type="InParanoid" id="G4T6A9"/>
<feature type="transmembrane region" description="Helical" evidence="1">
    <location>
        <begin position="157"/>
        <end position="177"/>
    </location>
</feature>
<comment type="caution">
    <text evidence="2">The sequence shown here is derived from an EMBL/GenBank/DDBJ whole genome shotgun (WGS) entry which is preliminary data.</text>
</comment>
<dbReference type="InterPro" id="IPR018750">
    <property type="entry name" value="DUF2306_membrane"/>
</dbReference>
<name>G4T6A9_SERID</name>
<dbReference type="AlphaFoldDB" id="G4T6A9"/>
<feature type="transmembrane region" description="Helical" evidence="1">
    <location>
        <begin position="93"/>
        <end position="113"/>
    </location>
</feature>
<gene>
    <name evidence="2" type="ORF">PIIN_00591</name>
</gene>
<dbReference type="EMBL" id="CAFZ01000006">
    <property type="protein sequence ID" value="CCA66829.1"/>
    <property type="molecule type" value="Genomic_DNA"/>
</dbReference>